<dbReference type="Proteomes" id="UP000486534">
    <property type="component" value="Unassembled WGS sequence"/>
</dbReference>
<dbReference type="EMBL" id="WHUV01000003">
    <property type="protein sequence ID" value="MQA55456.1"/>
    <property type="molecule type" value="Genomic_DNA"/>
</dbReference>
<dbReference type="AlphaFoldDB" id="A0A7X1U5Y7"/>
<protein>
    <recommendedName>
        <fullName evidence="3">DUF416 family protein</fullName>
    </recommendedName>
</protein>
<comment type="caution">
    <text evidence="1">The sequence shown here is derived from an EMBL/GenBank/DDBJ whole genome shotgun (WGS) entry which is preliminary data.</text>
</comment>
<name>A0A7X1U5Y7_9PSED</name>
<evidence type="ECO:0000313" key="1">
    <source>
        <dbReference type="EMBL" id="MQA55456.1"/>
    </source>
</evidence>
<proteinExistence type="predicted"/>
<dbReference type="RefSeq" id="WP_152898543.1">
    <property type="nucleotide sequence ID" value="NZ_WHUV01000003.1"/>
</dbReference>
<evidence type="ECO:0000313" key="2">
    <source>
        <dbReference type="Proteomes" id="UP000486534"/>
    </source>
</evidence>
<sequence length="169" mass="18659">MQAQERIQLYVVLKSLDRLASLQLPQPLTVPGFCRDFLDQAWICLGGGSAPDCEGLEAELDAVVVDEQDASGAQVLGNLYLYAFSDLLLYFEEGQEASLECARESIIDLHDYLAAQAFLEQAGIDHGIALSPAQERQIAADPVYARERQLQESDRAHAAQYSDWATVVR</sequence>
<accession>A0A7X1U5Y7</accession>
<evidence type="ECO:0008006" key="3">
    <source>
        <dbReference type="Google" id="ProtNLM"/>
    </source>
</evidence>
<reference evidence="1 2" key="1">
    <citation type="submission" date="2019-10" db="EMBL/GenBank/DDBJ databases">
        <title>Pseudomonas dajingensis sp. nov., isolated from the profound head ulcers of farmed Murray cod (Maccullochella peelii peelii).</title>
        <authorList>
            <person name="Liu Y."/>
        </authorList>
    </citation>
    <scope>NUCLEOTIDE SEQUENCE [LARGE SCALE GENOMIC DNA]</scope>
    <source>
        <strain evidence="1 2">MC042</strain>
    </source>
</reference>
<organism evidence="1 2">
    <name type="scientific">Pseudomonas piscis</name>
    <dbReference type="NCBI Taxonomy" id="2614538"/>
    <lineage>
        <taxon>Bacteria</taxon>
        <taxon>Pseudomonadati</taxon>
        <taxon>Pseudomonadota</taxon>
        <taxon>Gammaproteobacteria</taxon>
        <taxon>Pseudomonadales</taxon>
        <taxon>Pseudomonadaceae</taxon>
        <taxon>Pseudomonas</taxon>
    </lineage>
</organism>
<gene>
    <name evidence="1" type="ORF">GDH07_19240</name>
</gene>